<dbReference type="EMBL" id="KK114781">
    <property type="protein sequence ID" value="KFM63306.1"/>
    <property type="molecule type" value="Genomic_DNA"/>
</dbReference>
<evidence type="ECO:0000313" key="5">
    <source>
        <dbReference type="EMBL" id="KFM63306.1"/>
    </source>
</evidence>
<comment type="similarity">
    <text evidence="1">Belongs to the shugoshin family.</text>
</comment>
<dbReference type="GO" id="GO:0005634">
    <property type="term" value="C:nucleus"/>
    <property type="evidence" value="ECO:0007669"/>
    <property type="project" value="InterPro"/>
</dbReference>
<dbReference type="GO" id="GO:0000775">
    <property type="term" value="C:chromosome, centromeric region"/>
    <property type="evidence" value="ECO:0007669"/>
    <property type="project" value="InterPro"/>
</dbReference>
<evidence type="ECO:0000259" key="4">
    <source>
        <dbReference type="Pfam" id="PF07557"/>
    </source>
</evidence>
<evidence type="ECO:0000313" key="6">
    <source>
        <dbReference type="Proteomes" id="UP000054359"/>
    </source>
</evidence>
<proteinExistence type="inferred from homology"/>
<accession>A0A087TDW7</accession>
<evidence type="ECO:0000256" key="2">
    <source>
        <dbReference type="ARBA" id="ARBA00022829"/>
    </source>
</evidence>
<sequence length="826" mass="92930">MSPVVPLGPRVSKRCKSAQKYSVYFTTSDSESNSTSDEEFIMKPRKVKGKRIEYILPKEEVKGENKTSETSQKEKSLNDSANQRISKRSRSAQKYFEFSTDLETSMASNEELNKEPENPVKEKKWTIQPRRVVKGKSKYEYAFRKRTSLMSSNDEIKNQKLVFDEKNIFYFSNSPETRSSSDGSQTHRNFHSKVTNDQETVSQIYDTKEVKEKLLSREQRKSRMSISYKKPAKISRQSSCKLSAVTGDGSESCNVAENSSHKDNADVIESKPIADSLSVSEANECHKNLELTNTAIEVLKDYRGKNTCSNKSNGICTDVSKKHVEYSPEAAKTKKMALSKTKIGNEDEDFVLNGGSQIKPKRVAKQENGRKEKSRKCDFESVENFNKCLDVSKNKLTEIRVSDIVKEKCTPLDVVEQQFINKERDLDHNLVSSKAQSYDEEKNRMDNKIENDCGKINYDIQEEVVIENPAGKLSIFDNDDVQSQKNKTKASTGRKSILATRTKTTNHRKVSISNKRVSICENVMYFDQKEDISKPLKEAKPVKEASKLISKLQSRESTDVADIDTGTSKSNSSSKFDLFQNSHDANGKLPKVATSKMPKRSGKAKLDKSVAEDVVNLDVVITGVNCISEKPVNVDKTNEESNSAFCYKEESSENDLVNKLKRLIASVPVSAEPVLIGTSFAKITKTAAKSKTKKSNNKRKNALSHDENVCTLNVVNPEIKPTLNKDANYGLKSDVETYEKENNLLPLRKKSSSKQAVDLCKKDLEKNSISTVKEKESRSLPTCIASDLDLLDKPSDTANSASGRKRRARLISYKEPSLNVKLRRDF</sequence>
<reference evidence="5 6" key="1">
    <citation type="submission" date="2013-11" db="EMBL/GenBank/DDBJ databases">
        <title>Genome sequencing of Stegodyphus mimosarum.</title>
        <authorList>
            <person name="Bechsgaard J."/>
        </authorList>
    </citation>
    <scope>NUCLEOTIDE SEQUENCE [LARGE SCALE GENOMIC DNA]</scope>
</reference>
<protein>
    <recommendedName>
        <fullName evidence="4">Shugoshin C-terminal domain-containing protein</fullName>
    </recommendedName>
</protein>
<dbReference type="AlphaFoldDB" id="A0A087TDW7"/>
<feature type="compositionally biased region" description="Basic and acidic residues" evidence="3">
    <location>
        <begin position="57"/>
        <end position="77"/>
    </location>
</feature>
<feature type="non-terminal residue" evidence="5">
    <location>
        <position position="826"/>
    </location>
</feature>
<evidence type="ECO:0000256" key="3">
    <source>
        <dbReference type="SAM" id="MobiDB-lite"/>
    </source>
</evidence>
<dbReference type="InterPro" id="IPR011515">
    <property type="entry name" value="Shugoshin_C"/>
</dbReference>
<gene>
    <name evidence="5" type="ORF">X975_15257</name>
</gene>
<feature type="domain" description="Shugoshin C-terminal" evidence="4">
    <location>
        <begin position="804"/>
        <end position="824"/>
    </location>
</feature>
<feature type="region of interest" description="Disordered" evidence="3">
    <location>
        <begin position="57"/>
        <end position="91"/>
    </location>
</feature>
<keyword evidence="2" id="KW-0159">Chromosome partition</keyword>
<evidence type="ECO:0000256" key="1">
    <source>
        <dbReference type="ARBA" id="ARBA00010845"/>
    </source>
</evidence>
<keyword evidence="6" id="KW-1185">Reference proteome</keyword>
<name>A0A087TDW7_STEMI</name>
<organism evidence="5 6">
    <name type="scientific">Stegodyphus mimosarum</name>
    <name type="common">African social velvet spider</name>
    <dbReference type="NCBI Taxonomy" id="407821"/>
    <lineage>
        <taxon>Eukaryota</taxon>
        <taxon>Metazoa</taxon>
        <taxon>Ecdysozoa</taxon>
        <taxon>Arthropoda</taxon>
        <taxon>Chelicerata</taxon>
        <taxon>Arachnida</taxon>
        <taxon>Araneae</taxon>
        <taxon>Araneomorphae</taxon>
        <taxon>Entelegynae</taxon>
        <taxon>Eresoidea</taxon>
        <taxon>Eresidae</taxon>
        <taxon>Stegodyphus</taxon>
    </lineage>
</organism>
<dbReference type="Pfam" id="PF07557">
    <property type="entry name" value="Shugoshin_C"/>
    <property type="match status" value="1"/>
</dbReference>
<feature type="region of interest" description="Disordered" evidence="3">
    <location>
        <begin position="559"/>
        <end position="600"/>
    </location>
</feature>
<dbReference type="GO" id="GO:0045132">
    <property type="term" value="P:meiotic chromosome segregation"/>
    <property type="evidence" value="ECO:0007669"/>
    <property type="project" value="InterPro"/>
</dbReference>
<dbReference type="Proteomes" id="UP000054359">
    <property type="component" value="Unassembled WGS sequence"/>
</dbReference>
<feature type="compositionally biased region" description="Polar residues" evidence="3">
    <location>
        <begin position="565"/>
        <end position="584"/>
    </location>
</feature>